<reference evidence="4 5" key="1">
    <citation type="journal article" date="2014" name="Genome Biol. Evol.">
        <title>The secreted proteins of Achlya hypogyna and Thraustotheca clavata identify the ancestral oomycete secretome and reveal gene acquisitions by horizontal gene transfer.</title>
        <authorList>
            <person name="Misner I."/>
            <person name="Blouin N."/>
            <person name="Leonard G."/>
            <person name="Richards T.A."/>
            <person name="Lane C.E."/>
        </authorList>
    </citation>
    <scope>NUCLEOTIDE SEQUENCE [LARGE SCALE GENOMIC DNA]</scope>
    <source>
        <strain evidence="4 5">ATCC 48635</strain>
    </source>
</reference>
<evidence type="ECO:0000313" key="4">
    <source>
        <dbReference type="EMBL" id="OQR88165.1"/>
    </source>
</evidence>
<sequence length="419" mass="46492">MQKRKGAATDGDEWDLEGQADSPKAKGFRRRPWYVFWQLRPALFVGFWALVFGAGELGAPRVAVHSCTWAHPDATEYRLAVVADPQLTDYYSYGMPRGSWTLALTEFYSDLYMRRNFQQIARMRPAPDGVIVLGDIFDGGRVLDAHARTDHRRRFNWIFQTPQPIQFWNMTGNHDVGIKQWYSADAAAAFAAFFGASQYTAVLGHVEVVVVDTIALLSNDDAVRAVALDFVRALGATASTAQPRLLFTHVPLFRPDHGATCGPARQSRPIRQGEGVSYQNVVSQELTAFILDMVRPVHIFSGDDHTHCTYTHPQGITEDTLATFSWLQGERHPEFAMLSLHGSSRSTTAAHITMCPLSDQMGIYFQYAYFGAASVVYLVLSDTRPLQAQLGVASRVVACFLLLSAVVACYFVALGLSLV</sequence>
<feature type="region of interest" description="Disordered" evidence="2">
    <location>
        <begin position="1"/>
        <end position="25"/>
    </location>
</feature>
<dbReference type="STRING" id="1202772.A0A1V9YQY4"/>
<dbReference type="PANTHER" id="PTHR13315">
    <property type="entry name" value="METALLO PHOSPHOESTERASE RELATED"/>
    <property type="match status" value="1"/>
</dbReference>
<accession>A0A1V9YQY4</accession>
<keyword evidence="3" id="KW-0812">Transmembrane</keyword>
<protein>
    <submittedName>
        <fullName evidence="4">Uncharacterized protein</fullName>
    </submittedName>
</protein>
<dbReference type="GO" id="GO:0016020">
    <property type="term" value="C:membrane"/>
    <property type="evidence" value="ECO:0007669"/>
    <property type="project" value="UniProtKB-SubCell"/>
</dbReference>
<dbReference type="AlphaFoldDB" id="A0A1V9YQY4"/>
<gene>
    <name evidence="4" type="ORF">ACHHYP_07308</name>
</gene>
<feature type="transmembrane region" description="Helical" evidence="3">
    <location>
        <begin position="392"/>
        <end position="413"/>
    </location>
</feature>
<dbReference type="InterPro" id="IPR029052">
    <property type="entry name" value="Metallo-depent_PP-like"/>
</dbReference>
<dbReference type="PANTHER" id="PTHR13315:SF4">
    <property type="entry name" value="METALLOPHOSPHOESTERASE, ISOFORM E"/>
    <property type="match status" value="1"/>
</dbReference>
<dbReference type="SUPFAM" id="SSF56300">
    <property type="entry name" value="Metallo-dependent phosphatases"/>
    <property type="match status" value="1"/>
</dbReference>
<dbReference type="OrthoDB" id="5977743at2759"/>
<feature type="transmembrane region" description="Helical" evidence="3">
    <location>
        <begin position="34"/>
        <end position="55"/>
    </location>
</feature>
<dbReference type="GO" id="GO:0016787">
    <property type="term" value="F:hydrolase activity"/>
    <property type="evidence" value="ECO:0007669"/>
    <property type="project" value="InterPro"/>
</dbReference>
<keyword evidence="5" id="KW-1185">Reference proteome</keyword>
<feature type="transmembrane region" description="Helical" evidence="3">
    <location>
        <begin position="361"/>
        <end position="380"/>
    </location>
</feature>
<organism evidence="4 5">
    <name type="scientific">Achlya hypogyna</name>
    <name type="common">Oomycete</name>
    <name type="synonym">Protoachlya hypogyna</name>
    <dbReference type="NCBI Taxonomy" id="1202772"/>
    <lineage>
        <taxon>Eukaryota</taxon>
        <taxon>Sar</taxon>
        <taxon>Stramenopiles</taxon>
        <taxon>Oomycota</taxon>
        <taxon>Saprolegniomycetes</taxon>
        <taxon>Saprolegniales</taxon>
        <taxon>Achlyaceae</taxon>
        <taxon>Achlya</taxon>
    </lineage>
</organism>
<dbReference type="GO" id="GO:0005783">
    <property type="term" value="C:endoplasmic reticulum"/>
    <property type="evidence" value="ECO:0007669"/>
    <property type="project" value="TreeGrafter"/>
</dbReference>
<keyword evidence="1 3" id="KW-0472">Membrane</keyword>
<evidence type="ECO:0000256" key="3">
    <source>
        <dbReference type="SAM" id="Phobius"/>
    </source>
</evidence>
<evidence type="ECO:0000256" key="2">
    <source>
        <dbReference type="SAM" id="MobiDB-lite"/>
    </source>
</evidence>
<dbReference type="GO" id="GO:0006506">
    <property type="term" value="P:GPI anchor biosynthetic process"/>
    <property type="evidence" value="ECO:0007669"/>
    <property type="project" value="InterPro"/>
</dbReference>
<comment type="caution">
    <text evidence="4">The sequence shown here is derived from an EMBL/GenBank/DDBJ whole genome shotgun (WGS) entry which is preliminary data.</text>
</comment>
<proteinExistence type="predicted"/>
<dbReference type="EMBL" id="JNBR01001406">
    <property type="protein sequence ID" value="OQR88165.1"/>
    <property type="molecule type" value="Genomic_DNA"/>
</dbReference>
<keyword evidence="3" id="KW-1133">Transmembrane helix</keyword>
<dbReference type="InterPro" id="IPR033308">
    <property type="entry name" value="PGAP5/Cdc1/Ted1"/>
</dbReference>
<dbReference type="Gene3D" id="3.60.21.10">
    <property type="match status" value="1"/>
</dbReference>
<dbReference type="Proteomes" id="UP000243579">
    <property type="component" value="Unassembled WGS sequence"/>
</dbReference>
<name>A0A1V9YQY4_ACHHY</name>
<evidence type="ECO:0000256" key="1">
    <source>
        <dbReference type="ARBA" id="ARBA00023136"/>
    </source>
</evidence>
<evidence type="ECO:0000313" key="5">
    <source>
        <dbReference type="Proteomes" id="UP000243579"/>
    </source>
</evidence>